<comment type="caution">
    <text evidence="3">The sequence shown here is derived from an EMBL/GenBank/DDBJ whole genome shotgun (WGS) entry which is preliminary data.</text>
</comment>
<feature type="compositionally biased region" description="Basic and acidic residues" evidence="1">
    <location>
        <begin position="190"/>
        <end position="206"/>
    </location>
</feature>
<feature type="region of interest" description="Disordered" evidence="1">
    <location>
        <begin position="91"/>
        <end position="112"/>
    </location>
</feature>
<evidence type="ECO:0000313" key="4">
    <source>
        <dbReference type="Proteomes" id="UP000076925"/>
    </source>
</evidence>
<dbReference type="STRING" id="128403.WA1_50470"/>
<proteinExistence type="predicted"/>
<keyword evidence="4" id="KW-1185">Reference proteome</keyword>
<feature type="transmembrane region" description="Helical" evidence="2">
    <location>
        <begin position="63"/>
        <end position="84"/>
    </location>
</feature>
<reference evidence="3 4" key="1">
    <citation type="journal article" date="2013" name="Genome Biol. Evol.">
        <title>Genomes of Stigonematalean cyanobacteria (subsection V) and the evolution of oxygenic photosynthesis from prokaryotes to plastids.</title>
        <authorList>
            <person name="Dagan T."/>
            <person name="Roettger M."/>
            <person name="Stucken K."/>
            <person name="Landan G."/>
            <person name="Koch R."/>
            <person name="Major P."/>
            <person name="Gould S.B."/>
            <person name="Goremykin V.V."/>
            <person name="Rippka R."/>
            <person name="Tandeau de Marsac N."/>
            <person name="Gugger M."/>
            <person name="Lockhart P.J."/>
            <person name="Allen J.F."/>
            <person name="Brune I."/>
            <person name="Maus I."/>
            <person name="Puhler A."/>
            <person name="Martin W.F."/>
        </authorList>
    </citation>
    <scope>NUCLEOTIDE SEQUENCE [LARGE SCALE GENOMIC DNA]</scope>
    <source>
        <strain evidence="3 4">PCC 7110</strain>
    </source>
</reference>
<evidence type="ECO:0000313" key="3">
    <source>
        <dbReference type="EMBL" id="KYC34682.1"/>
    </source>
</evidence>
<dbReference type="AlphaFoldDB" id="A0A139WQI4"/>
<feature type="region of interest" description="Disordered" evidence="1">
    <location>
        <begin position="1"/>
        <end position="48"/>
    </location>
</feature>
<accession>A0A139WQI4</accession>
<name>A0A139WQI4_9CYAN</name>
<feature type="region of interest" description="Disordered" evidence="1">
    <location>
        <begin position="127"/>
        <end position="233"/>
    </location>
</feature>
<feature type="compositionally biased region" description="Polar residues" evidence="1">
    <location>
        <begin position="98"/>
        <end position="108"/>
    </location>
</feature>
<dbReference type="EMBL" id="ANNX02000077">
    <property type="protein sequence ID" value="KYC34682.1"/>
    <property type="molecule type" value="Genomic_DNA"/>
</dbReference>
<sequence length="622" mass="68146">MTIDDKEKKLPSVDSLLPIDEDKEVLKEENESLDSDVDDESNGEDPAAVQTKHDFVTSPWSRMGIIGGAFGAGFLLLFLMLNGIMNGGGSKSAKTLEVTPTPTPTAASDKQEGDVYAKLALAKQQEELDALNGKEKREGIEEDEAKKDEKDAKSQKDEDKDDKKERPVRQRRVRERVVAQETPPPRRRVNREASESEPVRPRRREVAQQPIPPIRPTAAAPKLPRNNNSGNSLLATAVSNNQSQAVAKDPLAELERLRSMGNVGRVEYAFGFAAAPWAIASTTTEATPKIEETADDSTTRPRRRRNRRSENVETATNTPKEIEELRPRWEPVINDNSSNIDNGEDSLTVPVAHNLLQEETQSPGEVAVTKENTLEDGDASSKENNKSETVAYGYLAEEALILEERKPQYLVVGSFASATLVTPLLLPQGNNNNRSPEQTNTLRFVAQLEEPLYSNTGEIAIPAGTQVTISMLSVDGSSGVRAEVTAILKDGTEYPISPGTISVLGEAGSPLIAKPYDDKGPEIAKYDTTIGALAGLAKVGEIMNKPDEEVTEDLPLGGTRTRSRNNNRNMTGAFIEGFFGRLSETVGKRTEQATKEITSRPNVWYIPKNTRITIQVNRSIKL</sequence>
<dbReference type="InterPro" id="IPR005498">
    <property type="entry name" value="T4SS_VirB10/TraB/TrbI"/>
</dbReference>
<feature type="region of interest" description="Disordered" evidence="1">
    <location>
        <begin position="284"/>
        <end position="321"/>
    </location>
</feature>
<keyword evidence="2" id="KW-1133">Transmembrane helix</keyword>
<feature type="compositionally biased region" description="Basic and acidic residues" evidence="1">
    <location>
        <begin position="132"/>
        <end position="168"/>
    </location>
</feature>
<dbReference type="Pfam" id="PF03743">
    <property type="entry name" value="TrbI"/>
    <property type="match status" value="1"/>
</dbReference>
<evidence type="ECO:0000256" key="1">
    <source>
        <dbReference type="SAM" id="MobiDB-lite"/>
    </source>
</evidence>
<feature type="region of interest" description="Disordered" evidence="1">
    <location>
        <begin position="360"/>
        <end position="385"/>
    </location>
</feature>
<protein>
    <recommendedName>
        <fullName evidence="5">Bacterial conjugation TrbI-like protein</fullName>
    </recommendedName>
</protein>
<feature type="compositionally biased region" description="Basic and acidic residues" evidence="1">
    <location>
        <begin position="1"/>
        <end position="11"/>
    </location>
</feature>
<evidence type="ECO:0000256" key="2">
    <source>
        <dbReference type="SAM" id="Phobius"/>
    </source>
</evidence>
<feature type="compositionally biased region" description="Acidic residues" evidence="1">
    <location>
        <begin position="31"/>
        <end position="43"/>
    </location>
</feature>
<keyword evidence="2" id="KW-0472">Membrane</keyword>
<evidence type="ECO:0008006" key="5">
    <source>
        <dbReference type="Google" id="ProtNLM"/>
    </source>
</evidence>
<keyword evidence="2" id="KW-0812">Transmembrane</keyword>
<gene>
    <name evidence="3" type="ORF">WA1_50470</name>
</gene>
<organism evidence="3 4">
    <name type="scientific">Scytonema hofmannii PCC 7110</name>
    <dbReference type="NCBI Taxonomy" id="128403"/>
    <lineage>
        <taxon>Bacteria</taxon>
        <taxon>Bacillati</taxon>
        <taxon>Cyanobacteriota</taxon>
        <taxon>Cyanophyceae</taxon>
        <taxon>Nostocales</taxon>
        <taxon>Scytonemataceae</taxon>
        <taxon>Scytonema</taxon>
    </lineage>
</organism>
<dbReference type="Proteomes" id="UP000076925">
    <property type="component" value="Unassembled WGS sequence"/>
</dbReference>